<accession>A0A0H1BHB5</accession>
<evidence type="ECO:0000313" key="3">
    <source>
        <dbReference type="EMBL" id="KLJ10750.1"/>
    </source>
</evidence>
<gene>
    <name evidence="3" type="ORF">EMPG_13893</name>
</gene>
<dbReference type="EMBL" id="LDEV01001911">
    <property type="protein sequence ID" value="KLJ10750.1"/>
    <property type="molecule type" value="Genomic_DNA"/>
</dbReference>
<keyword evidence="4" id="KW-1185">Reference proteome</keyword>
<evidence type="ECO:0000256" key="1">
    <source>
        <dbReference type="SAM" id="MobiDB-lite"/>
    </source>
</evidence>
<reference evidence="4" key="1">
    <citation type="journal article" date="2015" name="PLoS Genet.">
        <title>The dynamic genome and transcriptome of the human fungal pathogen Blastomyces and close relative Emmonsia.</title>
        <authorList>
            <person name="Munoz J.F."/>
            <person name="Gauthier G.M."/>
            <person name="Desjardins C.A."/>
            <person name="Gallo J.E."/>
            <person name="Holder J."/>
            <person name="Sullivan T.D."/>
            <person name="Marty A.J."/>
            <person name="Carmen J.C."/>
            <person name="Chen Z."/>
            <person name="Ding L."/>
            <person name="Gujja S."/>
            <person name="Magrini V."/>
            <person name="Misas E."/>
            <person name="Mitreva M."/>
            <person name="Priest M."/>
            <person name="Saif S."/>
            <person name="Whiston E.A."/>
            <person name="Young S."/>
            <person name="Zeng Q."/>
            <person name="Goldman W.E."/>
            <person name="Mardis E.R."/>
            <person name="Taylor J.W."/>
            <person name="McEwen J.G."/>
            <person name="Clay O.K."/>
            <person name="Klein B.S."/>
            <person name="Cuomo C.A."/>
        </authorList>
    </citation>
    <scope>NUCLEOTIDE SEQUENCE [LARGE SCALE GENOMIC DNA]</scope>
    <source>
        <strain evidence="4">UAMH 139</strain>
    </source>
</reference>
<proteinExistence type="predicted"/>
<protein>
    <submittedName>
        <fullName evidence="3">Uncharacterized protein</fullName>
    </submittedName>
</protein>
<keyword evidence="2" id="KW-0732">Signal</keyword>
<feature type="compositionally biased region" description="Low complexity" evidence="1">
    <location>
        <begin position="97"/>
        <end position="127"/>
    </location>
</feature>
<name>A0A0H1BHB5_9EURO</name>
<feature type="chain" id="PRO_5005199347" evidence="2">
    <location>
        <begin position="23"/>
        <end position="190"/>
    </location>
</feature>
<feature type="signal peptide" evidence="2">
    <location>
        <begin position="1"/>
        <end position="22"/>
    </location>
</feature>
<sequence length="190" mass="19550">MKPEIMKTLLLALPLLATVTYGRTLYARDYLTTPEGENLNTFQGNGAAEPPGVNGASFQNLGDDQQDACNAQVNNCVEAASAAECQEQEAECTAAPDAAATGQVQGQDQNQQTDGQPPQQTQAAQDVQQDDLTQDAGGQTVSIADATGVSAAQNAASTGGAVAAGADVGNECAQAIAAARRRRDVVRRSL</sequence>
<evidence type="ECO:0000313" key="4">
    <source>
        <dbReference type="Proteomes" id="UP000053573"/>
    </source>
</evidence>
<organism evidence="3 4">
    <name type="scientific">Blastomyces silverae</name>
    <dbReference type="NCBI Taxonomy" id="2060906"/>
    <lineage>
        <taxon>Eukaryota</taxon>
        <taxon>Fungi</taxon>
        <taxon>Dikarya</taxon>
        <taxon>Ascomycota</taxon>
        <taxon>Pezizomycotina</taxon>
        <taxon>Eurotiomycetes</taxon>
        <taxon>Eurotiomycetidae</taxon>
        <taxon>Onygenales</taxon>
        <taxon>Ajellomycetaceae</taxon>
        <taxon>Blastomyces</taxon>
    </lineage>
</organism>
<evidence type="ECO:0000256" key="2">
    <source>
        <dbReference type="SAM" id="SignalP"/>
    </source>
</evidence>
<feature type="region of interest" description="Disordered" evidence="1">
    <location>
        <begin position="97"/>
        <end position="134"/>
    </location>
</feature>
<comment type="caution">
    <text evidence="3">The sequence shown here is derived from an EMBL/GenBank/DDBJ whole genome shotgun (WGS) entry which is preliminary data.</text>
</comment>
<dbReference type="OrthoDB" id="4188903at2759"/>
<dbReference type="STRING" id="2060906.A0A0H1BHB5"/>
<dbReference type="Proteomes" id="UP000053573">
    <property type="component" value="Unassembled WGS sequence"/>
</dbReference>
<dbReference type="AlphaFoldDB" id="A0A0H1BHB5"/>